<keyword evidence="2" id="KW-1185">Reference proteome</keyword>
<organism evidence="1 2">
    <name type="scientific">Duganella flavida</name>
    <dbReference type="NCBI Taxonomy" id="2692175"/>
    <lineage>
        <taxon>Bacteria</taxon>
        <taxon>Pseudomonadati</taxon>
        <taxon>Pseudomonadota</taxon>
        <taxon>Betaproteobacteria</taxon>
        <taxon>Burkholderiales</taxon>
        <taxon>Oxalobacteraceae</taxon>
        <taxon>Telluria group</taxon>
        <taxon>Duganella</taxon>
    </lineage>
</organism>
<dbReference type="AlphaFoldDB" id="A0A6L8K788"/>
<evidence type="ECO:0000313" key="1">
    <source>
        <dbReference type="EMBL" id="MYM23246.1"/>
    </source>
</evidence>
<dbReference type="EMBL" id="WWCN01000006">
    <property type="protein sequence ID" value="MYM23246.1"/>
    <property type="molecule type" value="Genomic_DNA"/>
</dbReference>
<reference evidence="1 2" key="1">
    <citation type="submission" date="2019-12" db="EMBL/GenBank/DDBJ databases">
        <title>Novel species isolated from a subtropical stream in China.</title>
        <authorList>
            <person name="Lu H."/>
        </authorList>
    </citation>
    <scope>NUCLEOTIDE SEQUENCE [LARGE SCALE GENOMIC DNA]</scope>
    <source>
        <strain evidence="1 2">FT135W</strain>
    </source>
</reference>
<sequence length="77" mass="8589">MEGHSRKNLKLAQIVEVGVALSYTDSTAVGWAYLEHHGVPSKMILRVLTDSLSRRYSDTPLEMRKFPEDLANASTAK</sequence>
<dbReference type="RefSeq" id="WP_161006739.1">
    <property type="nucleotide sequence ID" value="NZ_WWCN01000006.1"/>
</dbReference>
<dbReference type="Proteomes" id="UP000479335">
    <property type="component" value="Unassembled WGS sequence"/>
</dbReference>
<evidence type="ECO:0000313" key="2">
    <source>
        <dbReference type="Proteomes" id="UP000479335"/>
    </source>
</evidence>
<gene>
    <name evidence="1" type="ORF">GTP46_11375</name>
</gene>
<name>A0A6L8K788_9BURK</name>
<proteinExistence type="predicted"/>
<accession>A0A6L8K788</accession>
<comment type="caution">
    <text evidence="1">The sequence shown here is derived from an EMBL/GenBank/DDBJ whole genome shotgun (WGS) entry which is preliminary data.</text>
</comment>
<protein>
    <submittedName>
        <fullName evidence="1">Uncharacterized protein</fullName>
    </submittedName>
</protein>